<dbReference type="EMBL" id="JAEUBG010000534">
    <property type="protein sequence ID" value="KAH3688061.1"/>
    <property type="molecule type" value="Genomic_DNA"/>
</dbReference>
<comment type="caution">
    <text evidence="2">The sequence shown here is derived from an EMBL/GenBank/DDBJ whole genome shotgun (WGS) entry which is preliminary data.</text>
</comment>
<feature type="transmembrane region" description="Helical" evidence="1">
    <location>
        <begin position="12"/>
        <end position="32"/>
    </location>
</feature>
<keyword evidence="1" id="KW-1133">Transmembrane helix</keyword>
<dbReference type="InterPro" id="IPR029063">
    <property type="entry name" value="SAM-dependent_MTases_sf"/>
</dbReference>
<reference evidence="2" key="2">
    <citation type="submission" date="2021-01" db="EMBL/GenBank/DDBJ databases">
        <authorList>
            <person name="Schikora-Tamarit M.A."/>
        </authorList>
    </citation>
    <scope>NUCLEOTIDE SEQUENCE</scope>
    <source>
        <strain evidence="2">CBS2887</strain>
    </source>
</reference>
<dbReference type="OrthoDB" id="978at2759"/>
<evidence type="ECO:0008006" key="4">
    <source>
        <dbReference type="Google" id="ProtNLM"/>
    </source>
</evidence>
<reference evidence="2" key="1">
    <citation type="journal article" date="2021" name="Open Biol.">
        <title>Shared evolutionary footprints suggest mitochondrial oxidative damage underlies multiple complex I losses in fungi.</title>
        <authorList>
            <person name="Schikora-Tamarit M.A."/>
            <person name="Marcet-Houben M."/>
            <person name="Nosek J."/>
            <person name="Gabaldon T."/>
        </authorList>
    </citation>
    <scope>NUCLEOTIDE SEQUENCE</scope>
    <source>
        <strain evidence="2">CBS2887</strain>
    </source>
</reference>
<sequence>MSSSTNTELQFLITRISLLLLIYSLAITYFPVSKIPTLLLVFGMASSVYKTSNFKWLINKFINMDLTSERQDIVNAIGSLKRYETLALAWNNHKIRNFKRVSYEYQKQAIELGYQDHLNQTDGCIKNNGDLCRAIAGDATARYQINEVEQRACLYSQNNSKVIEAITHYARDWSQLGDDELKPLMEYIKENIERNITPEDRKKTVILVPGSGLGRIAYELASITGPQFKSVQSIEFSTLMHLCNEFIYSQASKNTTFNLHPYIHTYSHHVTRENHHRHIELSLHKTKPSNLTTNLADFRKYQIPDSEKEYENVVIVTCFFMDTAQNMFEYFKAIESQIKPSQRGIWINIGPLKYGTAPVVEFSLDEIRELRKIRGWKDIDEPMPYGSQMAGYLTDEKGLWKGYYGLGRWTSVYEGHKK</sequence>
<keyword evidence="1" id="KW-0812">Transmembrane</keyword>
<dbReference type="AlphaFoldDB" id="A0A9P8QCR1"/>
<dbReference type="PANTHER" id="PTHR12303">
    <property type="entry name" value="CARNOSINE N-METHYLTRANSFERASE"/>
    <property type="match status" value="1"/>
</dbReference>
<organism evidence="2 3">
    <name type="scientific">Wickerhamomyces pijperi</name>
    <name type="common">Yeast</name>
    <name type="synonym">Pichia pijperi</name>
    <dbReference type="NCBI Taxonomy" id="599730"/>
    <lineage>
        <taxon>Eukaryota</taxon>
        <taxon>Fungi</taxon>
        <taxon>Dikarya</taxon>
        <taxon>Ascomycota</taxon>
        <taxon>Saccharomycotina</taxon>
        <taxon>Saccharomycetes</taxon>
        <taxon>Phaffomycetales</taxon>
        <taxon>Wickerhamomycetaceae</taxon>
        <taxon>Wickerhamomyces</taxon>
    </lineage>
</organism>
<keyword evidence="1" id="KW-0472">Membrane</keyword>
<proteinExistence type="predicted"/>
<gene>
    <name evidence="2" type="ORF">WICPIJ_000954</name>
</gene>
<dbReference type="GO" id="GO:0008757">
    <property type="term" value="F:S-adenosylmethionine-dependent methyltransferase activity"/>
    <property type="evidence" value="ECO:0007669"/>
    <property type="project" value="InterPro"/>
</dbReference>
<dbReference type="PANTHER" id="PTHR12303:SF11">
    <property type="entry name" value="AER338CP"/>
    <property type="match status" value="1"/>
</dbReference>
<dbReference type="Pfam" id="PF07942">
    <property type="entry name" value="CARME"/>
    <property type="match status" value="1"/>
</dbReference>
<dbReference type="SUPFAM" id="SSF53335">
    <property type="entry name" value="S-adenosyl-L-methionine-dependent methyltransferases"/>
    <property type="match status" value="1"/>
</dbReference>
<dbReference type="Proteomes" id="UP000774326">
    <property type="component" value="Unassembled WGS sequence"/>
</dbReference>
<evidence type="ECO:0000256" key="1">
    <source>
        <dbReference type="SAM" id="Phobius"/>
    </source>
</evidence>
<dbReference type="InterPro" id="IPR012901">
    <property type="entry name" value="CARME"/>
</dbReference>
<accession>A0A9P8QCR1</accession>
<dbReference type="SMART" id="SM01296">
    <property type="entry name" value="N2227"/>
    <property type="match status" value="1"/>
</dbReference>
<protein>
    <recommendedName>
        <fullName evidence="4">N2227-domain-containing protein</fullName>
    </recommendedName>
</protein>
<evidence type="ECO:0000313" key="3">
    <source>
        <dbReference type="Proteomes" id="UP000774326"/>
    </source>
</evidence>
<name>A0A9P8QCR1_WICPI</name>
<evidence type="ECO:0000313" key="2">
    <source>
        <dbReference type="EMBL" id="KAH3688061.1"/>
    </source>
</evidence>
<keyword evidence="3" id="KW-1185">Reference proteome</keyword>